<dbReference type="Proteomes" id="UP000097892">
    <property type="component" value="Segment"/>
</dbReference>
<name>G8XT42_9BETA</name>
<proteinExistence type="predicted"/>
<feature type="region of interest" description="Disordered" evidence="1">
    <location>
        <begin position="466"/>
        <end position="510"/>
    </location>
</feature>
<feature type="compositionally biased region" description="Low complexity" evidence="1">
    <location>
        <begin position="490"/>
        <end position="501"/>
    </location>
</feature>
<protein>
    <submittedName>
        <fullName evidence="2">Tegument protein US22</fullName>
    </submittedName>
</protein>
<reference evidence="2" key="1">
    <citation type="submission" date="2011-12" db="EMBL/GenBank/DDBJ databases">
        <title>Comparative genomics of primate cytomegaloviruses.</title>
        <authorList>
            <person name="Davison A.J."/>
            <person name="Holton M."/>
            <person name="Dolan A."/>
            <person name="Dargan D.J."/>
            <person name="Gatherer D."/>
            <person name="Hayward G.S."/>
        </authorList>
    </citation>
    <scope>NUCLEOTIDE SEQUENCE [LARGE SCALE GENOMIC DNA]</scope>
    <source>
        <strain evidence="2">SqSHV</strain>
    </source>
</reference>
<organism evidence="2 3">
    <name type="scientific">Saimiriine betaherpesvirus 4</name>
    <dbReference type="NCBI Taxonomy" id="1535247"/>
    <lineage>
        <taxon>Viruses</taxon>
        <taxon>Duplodnaviria</taxon>
        <taxon>Heunggongvirae</taxon>
        <taxon>Peploviricota</taxon>
        <taxon>Herviviricetes</taxon>
        <taxon>Herpesvirales</taxon>
        <taxon>Orthoherpesviridae</taxon>
        <taxon>Betaherpesvirinae</taxon>
        <taxon>Cytomegalovirus</taxon>
        <taxon>Cytomegalovirus saimiriinebeta4</taxon>
    </lineage>
</organism>
<dbReference type="OrthoDB" id="3088at10239"/>
<gene>
    <name evidence="2" type="primary">US22</name>
</gene>
<evidence type="ECO:0000313" key="2">
    <source>
        <dbReference type="EMBL" id="AEV80992.1"/>
    </source>
</evidence>
<dbReference type="KEGG" id="vg:11464352"/>
<dbReference type="EMBL" id="FJ483967">
    <property type="protein sequence ID" value="AEV80992.1"/>
    <property type="molecule type" value="Genomic_DNA"/>
</dbReference>
<dbReference type="InterPro" id="IPR003360">
    <property type="entry name" value="US22-like"/>
</dbReference>
<dbReference type="GeneID" id="11464352"/>
<feature type="compositionally biased region" description="Basic and acidic residues" evidence="1">
    <location>
        <begin position="466"/>
        <end position="480"/>
    </location>
</feature>
<evidence type="ECO:0000256" key="1">
    <source>
        <dbReference type="SAM" id="MobiDB-lite"/>
    </source>
</evidence>
<dbReference type="RefSeq" id="YP_004940300.1">
    <property type="nucleotide sequence ID" value="NC_016448.1"/>
</dbReference>
<accession>G8XT42</accession>
<sequence>MPLTSKSTCVAWTQYLKSHDDRPEHVVRCDFGVAYTRRSVFQQMMLMLHGLFIRMHDHSALRDYVQKNQGVAICLRNPGTWFLVLRDSSDIAPVRGRRLDREYLCCDENLMTVGVLAVRASGGEDKILSETTCVMLLGATGAVYVYDWKVDALFQVAQNLEDLAENGLMWCDSVYKHPSTPYSTVEPRYHVDRLLSADCRDVKALAEIALDLKGLNLVITTPGENTREPLLLLGDVNQLRKSKPFVAMSDEAFEEMCRRITCRLCCQWHVLGVTGYYMKVGTFATMAVVILDRFGAVYALKSEDGDLHRLADDIQMFFRIGYLKLKGSYRFDRGCRGEALLETKPHCSHWCSRDAMPAYKQYPITQEEMESCFDWLTRPTLMREELQFDDVLGRTDMVPTGTLMENQNWTFPVGSIQTLPENEDGAWQEDDIITTAFDGKRCFRAPRSFGPEEDEDEDSCHDAIVHDIGSEPNDEHRSPEKVPLSPPSPSASESSEISSTSKIHPELQKHDTANWEEVTLEKEAWKHRVIRAQLMWRYQCPVPKVSFPNYFEFPWGSPSLM</sequence>
<keyword evidence="3" id="KW-1185">Reference proteome</keyword>
<dbReference type="Pfam" id="PF02393">
    <property type="entry name" value="US22"/>
    <property type="match status" value="2"/>
</dbReference>
<evidence type="ECO:0000313" key="3">
    <source>
        <dbReference type="Proteomes" id="UP000097892"/>
    </source>
</evidence>